<dbReference type="Proteomes" id="UP000243686">
    <property type="component" value="Unassembled WGS sequence"/>
</dbReference>
<organism evidence="1 2">
    <name type="scientific">Opisthorchis viverrini</name>
    <name type="common">Southeast Asian liver fluke</name>
    <dbReference type="NCBI Taxonomy" id="6198"/>
    <lineage>
        <taxon>Eukaryota</taxon>
        <taxon>Metazoa</taxon>
        <taxon>Spiralia</taxon>
        <taxon>Lophotrochozoa</taxon>
        <taxon>Platyhelminthes</taxon>
        <taxon>Trematoda</taxon>
        <taxon>Digenea</taxon>
        <taxon>Opisthorchiida</taxon>
        <taxon>Opisthorchiata</taxon>
        <taxon>Opisthorchiidae</taxon>
        <taxon>Opisthorchis</taxon>
    </lineage>
</organism>
<dbReference type="AlphaFoldDB" id="A0A1S8WHV5"/>
<sequence>LSHYEQFQDFDSSVITNTLQDSWQCPSQRQQTISVVELSQITGISMAWINVVGLAIHPNASANVPQARAISLLISRGRRQLQISGKAIEWKRQVSKTRLDDYQLIEFKGGNEIQLVYTLQF</sequence>
<keyword evidence="2" id="KW-1185">Reference proteome</keyword>
<reference evidence="1 2" key="1">
    <citation type="submission" date="2015-03" db="EMBL/GenBank/DDBJ databases">
        <title>Draft genome of the nematode, Opisthorchis viverrini.</title>
        <authorList>
            <person name="Mitreva M."/>
        </authorList>
    </citation>
    <scope>NUCLEOTIDE SEQUENCE [LARGE SCALE GENOMIC DNA]</scope>
    <source>
        <strain evidence="1">Khon Kaen</strain>
    </source>
</reference>
<dbReference type="EMBL" id="KV906924">
    <property type="protein sequence ID" value="OON14039.1"/>
    <property type="molecule type" value="Genomic_DNA"/>
</dbReference>
<feature type="non-terminal residue" evidence="1">
    <location>
        <position position="1"/>
    </location>
</feature>
<evidence type="ECO:0000313" key="1">
    <source>
        <dbReference type="EMBL" id="OON14039.1"/>
    </source>
</evidence>
<protein>
    <submittedName>
        <fullName evidence="1">Uncharacterized protein</fullName>
    </submittedName>
</protein>
<proteinExistence type="predicted"/>
<feature type="non-terminal residue" evidence="1">
    <location>
        <position position="121"/>
    </location>
</feature>
<gene>
    <name evidence="1" type="ORF">X801_10175</name>
</gene>
<evidence type="ECO:0000313" key="2">
    <source>
        <dbReference type="Proteomes" id="UP000243686"/>
    </source>
</evidence>
<name>A0A1S8WHV5_OPIVI</name>
<accession>A0A1S8WHV5</accession>